<dbReference type="GO" id="GO:0005886">
    <property type="term" value="C:plasma membrane"/>
    <property type="evidence" value="ECO:0007669"/>
    <property type="project" value="UniProtKB-SubCell"/>
</dbReference>
<keyword evidence="9" id="KW-0375">Hydrogen ion transport</keyword>
<dbReference type="InterPro" id="IPR036771">
    <property type="entry name" value="ATPsynth_dsu/esu_N"/>
</dbReference>
<evidence type="ECO:0000256" key="9">
    <source>
        <dbReference type="HAMAP-Rule" id="MF_00530"/>
    </source>
</evidence>
<evidence type="ECO:0000256" key="6">
    <source>
        <dbReference type="ARBA" id="ARBA00023136"/>
    </source>
</evidence>
<keyword evidence="8 9" id="KW-0066">ATP synthesis</keyword>
<evidence type="ECO:0000259" key="12">
    <source>
        <dbReference type="Pfam" id="PF02823"/>
    </source>
</evidence>
<comment type="subunit">
    <text evidence="9 10">F-type ATPases have 2 components, CF(1) - the catalytic core - and CF(0) - the membrane proton channel. CF(1) has five subunits: alpha(3), beta(3), gamma(1), delta(1), epsilon(1). CF(0) has three main subunits: a, b and c.</text>
</comment>
<evidence type="ECO:0000256" key="7">
    <source>
        <dbReference type="ARBA" id="ARBA00023196"/>
    </source>
</evidence>
<evidence type="ECO:0000313" key="14">
    <source>
        <dbReference type="Proteomes" id="UP000557872"/>
    </source>
</evidence>
<evidence type="ECO:0000256" key="5">
    <source>
        <dbReference type="ARBA" id="ARBA00023065"/>
    </source>
</evidence>
<dbReference type="PANTHER" id="PTHR13822">
    <property type="entry name" value="ATP SYNTHASE DELTA/EPSILON CHAIN"/>
    <property type="match status" value="1"/>
</dbReference>
<organism evidence="13 14">
    <name type="scientific">Oceaniferula marina</name>
    <dbReference type="NCBI Taxonomy" id="2748318"/>
    <lineage>
        <taxon>Bacteria</taxon>
        <taxon>Pseudomonadati</taxon>
        <taxon>Verrucomicrobiota</taxon>
        <taxon>Verrucomicrobiia</taxon>
        <taxon>Verrucomicrobiales</taxon>
        <taxon>Verrucomicrobiaceae</taxon>
        <taxon>Oceaniferula</taxon>
    </lineage>
</organism>
<keyword evidence="11" id="KW-0175">Coiled coil</keyword>
<dbReference type="GO" id="GO:0046933">
    <property type="term" value="F:proton-transporting ATP synthase activity, rotational mechanism"/>
    <property type="evidence" value="ECO:0007669"/>
    <property type="project" value="UniProtKB-UniRule"/>
</dbReference>
<name>A0A851GDQ6_9BACT</name>
<keyword evidence="6 9" id="KW-0472">Membrane</keyword>
<feature type="coiled-coil region" evidence="11">
    <location>
        <begin position="81"/>
        <end position="115"/>
    </location>
</feature>
<evidence type="ECO:0000256" key="11">
    <source>
        <dbReference type="SAM" id="Coils"/>
    </source>
</evidence>
<dbReference type="AlphaFoldDB" id="A0A851GDQ6"/>
<dbReference type="InterPro" id="IPR020546">
    <property type="entry name" value="ATP_synth_F1_dsu/esu_N"/>
</dbReference>
<accession>A0A851GDQ6</accession>
<comment type="subcellular location">
    <subcellularLocation>
        <location evidence="9">Cell membrane</location>
        <topology evidence="9">Peripheral membrane protein</topology>
    </subcellularLocation>
    <subcellularLocation>
        <location evidence="2">Endomembrane system</location>
        <topology evidence="2">Peripheral membrane protein</topology>
    </subcellularLocation>
</comment>
<evidence type="ECO:0000256" key="4">
    <source>
        <dbReference type="ARBA" id="ARBA00022448"/>
    </source>
</evidence>
<dbReference type="Proteomes" id="UP000557872">
    <property type="component" value="Unassembled WGS sequence"/>
</dbReference>
<dbReference type="GO" id="GO:0012505">
    <property type="term" value="C:endomembrane system"/>
    <property type="evidence" value="ECO:0007669"/>
    <property type="project" value="UniProtKB-SubCell"/>
</dbReference>
<gene>
    <name evidence="9 13" type="primary">atpC</name>
    <name evidence="13" type="ORF">HW115_08675</name>
</gene>
<protein>
    <recommendedName>
        <fullName evidence="9">ATP synthase epsilon chain</fullName>
    </recommendedName>
    <alternativeName>
        <fullName evidence="9">ATP synthase F1 sector epsilon subunit</fullName>
    </alternativeName>
    <alternativeName>
        <fullName evidence="9">F-ATPase epsilon subunit</fullName>
    </alternativeName>
</protein>
<evidence type="ECO:0000256" key="3">
    <source>
        <dbReference type="ARBA" id="ARBA00005712"/>
    </source>
</evidence>
<reference evidence="13 14" key="1">
    <citation type="submission" date="2020-07" db="EMBL/GenBank/DDBJ databases">
        <title>Roseicoccus Jingziensis gen. nov., sp. nov., isolated from coastal seawater.</title>
        <authorList>
            <person name="Feng X."/>
        </authorList>
    </citation>
    <scope>NUCLEOTIDE SEQUENCE [LARGE SCALE GENOMIC DNA]</scope>
    <source>
        <strain evidence="13 14">N1E253</strain>
    </source>
</reference>
<dbReference type="InterPro" id="IPR001469">
    <property type="entry name" value="ATP_synth_F1_dsu/esu"/>
</dbReference>
<evidence type="ECO:0000256" key="8">
    <source>
        <dbReference type="ARBA" id="ARBA00023310"/>
    </source>
</evidence>
<keyword evidence="5 9" id="KW-0406">Ion transport</keyword>
<dbReference type="HAMAP" id="MF_00530">
    <property type="entry name" value="ATP_synth_epsil_bac"/>
    <property type="match status" value="1"/>
</dbReference>
<evidence type="ECO:0000313" key="13">
    <source>
        <dbReference type="EMBL" id="NWK55683.1"/>
    </source>
</evidence>
<dbReference type="Gene3D" id="2.60.15.10">
    <property type="entry name" value="F0F1 ATP synthase delta/epsilon subunit, N-terminal"/>
    <property type="match status" value="1"/>
</dbReference>
<comment type="caution">
    <text evidence="13">The sequence shown here is derived from an EMBL/GenBank/DDBJ whole genome shotgun (WGS) entry which is preliminary data.</text>
</comment>
<keyword evidence="14" id="KW-1185">Reference proteome</keyword>
<feature type="domain" description="ATP synthase F1 complex delta/epsilon subunit N-terminal" evidence="12">
    <location>
        <begin position="2"/>
        <end position="80"/>
    </location>
</feature>
<dbReference type="NCBIfam" id="TIGR01216">
    <property type="entry name" value="ATP_synt_epsi"/>
    <property type="match status" value="1"/>
</dbReference>
<sequence>MLQLEIVTPEKKIYSGPVHDVYLPGSEGEMGVLEMHAALVTSLVPGELRYTVDGKTEALAVGTGFAEVTQERVLVLTDMAAGEAEIDEAATEAAIERAQQQLDQLDHDHDLEEVAMLEAALAKSFAQLKLKGKYKGLQ</sequence>
<evidence type="ECO:0000256" key="10">
    <source>
        <dbReference type="RuleBase" id="RU003656"/>
    </source>
</evidence>
<dbReference type="GO" id="GO:0045259">
    <property type="term" value="C:proton-transporting ATP synthase complex"/>
    <property type="evidence" value="ECO:0007669"/>
    <property type="project" value="UniProtKB-KW"/>
</dbReference>
<dbReference type="SUPFAM" id="SSF51344">
    <property type="entry name" value="Epsilon subunit of F1F0-ATP synthase N-terminal domain"/>
    <property type="match status" value="1"/>
</dbReference>
<comment type="similarity">
    <text evidence="3 9 10">Belongs to the ATPase epsilon chain family.</text>
</comment>
<keyword evidence="4 9" id="KW-0813">Transport</keyword>
<comment type="function">
    <text evidence="1 9">Produces ATP from ADP in the presence of a proton gradient across the membrane.</text>
</comment>
<dbReference type="Pfam" id="PF02823">
    <property type="entry name" value="ATP-synt_DE_N"/>
    <property type="match status" value="1"/>
</dbReference>
<dbReference type="EMBL" id="JACBAZ010000003">
    <property type="protein sequence ID" value="NWK55683.1"/>
    <property type="molecule type" value="Genomic_DNA"/>
</dbReference>
<proteinExistence type="inferred from homology"/>
<dbReference type="CDD" id="cd12152">
    <property type="entry name" value="F1-ATPase_delta"/>
    <property type="match status" value="1"/>
</dbReference>
<evidence type="ECO:0000256" key="2">
    <source>
        <dbReference type="ARBA" id="ARBA00004184"/>
    </source>
</evidence>
<keyword evidence="9" id="KW-1003">Cell membrane</keyword>
<evidence type="ECO:0000256" key="1">
    <source>
        <dbReference type="ARBA" id="ARBA00003543"/>
    </source>
</evidence>
<dbReference type="PANTHER" id="PTHR13822:SF10">
    <property type="entry name" value="ATP SYNTHASE EPSILON CHAIN, CHLOROPLASTIC"/>
    <property type="match status" value="1"/>
</dbReference>
<dbReference type="GO" id="GO:0005524">
    <property type="term" value="F:ATP binding"/>
    <property type="evidence" value="ECO:0007669"/>
    <property type="project" value="UniProtKB-UniRule"/>
</dbReference>
<dbReference type="RefSeq" id="WP_178932229.1">
    <property type="nucleotide sequence ID" value="NZ_JACBAZ010000003.1"/>
</dbReference>
<keyword evidence="7 9" id="KW-0139">CF(1)</keyword>